<dbReference type="AlphaFoldDB" id="X1UR87"/>
<sequence length="77" mass="8931">IIAHRVTSQQDLQALNYIMQSYLLESIKKYMDDLPTLKGSAIILDDNSERIYPMRIRPRFTWHGGEAPTAIKAEKRL</sequence>
<gene>
    <name evidence="1" type="ORF">S12H4_56903</name>
</gene>
<proteinExistence type="predicted"/>
<organism evidence="1">
    <name type="scientific">marine sediment metagenome</name>
    <dbReference type="NCBI Taxonomy" id="412755"/>
    <lineage>
        <taxon>unclassified sequences</taxon>
        <taxon>metagenomes</taxon>
        <taxon>ecological metagenomes</taxon>
    </lineage>
</organism>
<evidence type="ECO:0000313" key="1">
    <source>
        <dbReference type="EMBL" id="GAJ19969.1"/>
    </source>
</evidence>
<reference evidence="1" key="1">
    <citation type="journal article" date="2014" name="Front. Microbiol.">
        <title>High frequency of phylogenetically diverse reductive dehalogenase-homologous genes in deep subseafloor sedimentary metagenomes.</title>
        <authorList>
            <person name="Kawai M."/>
            <person name="Futagami T."/>
            <person name="Toyoda A."/>
            <person name="Takaki Y."/>
            <person name="Nishi S."/>
            <person name="Hori S."/>
            <person name="Arai W."/>
            <person name="Tsubouchi T."/>
            <person name="Morono Y."/>
            <person name="Uchiyama I."/>
            <person name="Ito T."/>
            <person name="Fujiyama A."/>
            <person name="Inagaki F."/>
            <person name="Takami H."/>
        </authorList>
    </citation>
    <scope>NUCLEOTIDE SEQUENCE</scope>
    <source>
        <strain evidence="1">Expedition CK06-06</strain>
    </source>
</reference>
<accession>X1UR87</accession>
<name>X1UR87_9ZZZZ</name>
<protein>
    <submittedName>
        <fullName evidence="1">Uncharacterized protein</fullName>
    </submittedName>
</protein>
<dbReference type="EMBL" id="BARW01036709">
    <property type="protein sequence ID" value="GAJ19969.1"/>
    <property type="molecule type" value="Genomic_DNA"/>
</dbReference>
<feature type="non-terminal residue" evidence="1">
    <location>
        <position position="1"/>
    </location>
</feature>
<comment type="caution">
    <text evidence="1">The sequence shown here is derived from an EMBL/GenBank/DDBJ whole genome shotgun (WGS) entry which is preliminary data.</text>
</comment>